<protein>
    <submittedName>
        <fullName evidence="9">Acetyltransferase</fullName>
    </submittedName>
</protein>
<feature type="domain" description="PglD N-terminal" evidence="8">
    <location>
        <begin position="2"/>
        <end position="76"/>
    </location>
</feature>
<dbReference type="InterPro" id="IPR001451">
    <property type="entry name" value="Hexapep"/>
</dbReference>
<name>A0ABW5BB64_9BACT</name>
<dbReference type="InterPro" id="IPR041561">
    <property type="entry name" value="PglD_N"/>
</dbReference>
<keyword evidence="10" id="KW-1185">Reference proteome</keyword>
<dbReference type="Pfam" id="PF00132">
    <property type="entry name" value="Hexapep"/>
    <property type="match status" value="1"/>
</dbReference>
<keyword evidence="6" id="KW-0457">Lysine biosynthesis</keyword>
<evidence type="ECO:0000256" key="6">
    <source>
        <dbReference type="ARBA" id="ARBA00023154"/>
    </source>
</evidence>
<proteinExistence type="inferred from homology"/>
<reference evidence="10" key="1">
    <citation type="journal article" date="2019" name="Int. J. Syst. Evol. Microbiol.">
        <title>The Global Catalogue of Microorganisms (GCM) 10K type strain sequencing project: providing services to taxonomists for standard genome sequencing and annotation.</title>
        <authorList>
            <consortium name="The Broad Institute Genomics Platform"/>
            <consortium name="The Broad Institute Genome Sequencing Center for Infectious Disease"/>
            <person name="Wu L."/>
            <person name="Ma J."/>
        </authorList>
    </citation>
    <scope>NUCLEOTIDE SEQUENCE [LARGE SCALE GENOMIC DNA]</scope>
    <source>
        <strain evidence="10">KCTC 19812</strain>
    </source>
</reference>
<evidence type="ECO:0000256" key="3">
    <source>
        <dbReference type="ARBA" id="ARBA00022679"/>
    </source>
</evidence>
<evidence type="ECO:0000256" key="7">
    <source>
        <dbReference type="ARBA" id="ARBA00023315"/>
    </source>
</evidence>
<evidence type="ECO:0000256" key="2">
    <source>
        <dbReference type="ARBA" id="ARBA00022605"/>
    </source>
</evidence>
<evidence type="ECO:0000256" key="1">
    <source>
        <dbReference type="ARBA" id="ARBA00007274"/>
    </source>
</evidence>
<dbReference type="Pfam" id="PF17836">
    <property type="entry name" value="PglD_N"/>
    <property type="match status" value="1"/>
</dbReference>
<evidence type="ECO:0000259" key="8">
    <source>
        <dbReference type="Pfam" id="PF17836"/>
    </source>
</evidence>
<dbReference type="PROSITE" id="PS00101">
    <property type="entry name" value="HEXAPEP_TRANSFERASES"/>
    <property type="match status" value="1"/>
</dbReference>
<comment type="caution">
    <text evidence="9">The sequence shown here is derived from an EMBL/GenBank/DDBJ whole genome shotgun (WGS) entry which is preliminary data.</text>
</comment>
<evidence type="ECO:0000256" key="4">
    <source>
        <dbReference type="ARBA" id="ARBA00022737"/>
    </source>
</evidence>
<dbReference type="SUPFAM" id="SSF51161">
    <property type="entry name" value="Trimeric LpxA-like enzymes"/>
    <property type="match status" value="1"/>
</dbReference>
<keyword evidence="7" id="KW-0012">Acyltransferase</keyword>
<evidence type="ECO:0000256" key="5">
    <source>
        <dbReference type="ARBA" id="ARBA00022915"/>
    </source>
</evidence>
<dbReference type="InterPro" id="IPR018357">
    <property type="entry name" value="Hexapep_transf_CS"/>
</dbReference>
<gene>
    <name evidence="9" type="ORF">ACFSKV_16520</name>
</gene>
<dbReference type="InterPro" id="IPR020019">
    <property type="entry name" value="AcTrfase_PglD-like"/>
</dbReference>
<accession>A0ABW5BB64</accession>
<dbReference type="CDD" id="cd03360">
    <property type="entry name" value="LbH_AT_putative"/>
    <property type="match status" value="1"/>
</dbReference>
<organism evidence="9 10">
    <name type="scientific">Shivajiella indica</name>
    <dbReference type="NCBI Taxonomy" id="872115"/>
    <lineage>
        <taxon>Bacteria</taxon>
        <taxon>Pseudomonadati</taxon>
        <taxon>Bacteroidota</taxon>
        <taxon>Cytophagia</taxon>
        <taxon>Cytophagales</taxon>
        <taxon>Cyclobacteriaceae</taxon>
        <taxon>Shivajiella</taxon>
    </lineage>
</organism>
<keyword evidence="3" id="KW-0808">Transferase</keyword>
<dbReference type="EMBL" id="JBHUIV010000025">
    <property type="protein sequence ID" value="MFD2203183.1"/>
    <property type="molecule type" value="Genomic_DNA"/>
</dbReference>
<evidence type="ECO:0000313" key="9">
    <source>
        <dbReference type="EMBL" id="MFD2203183.1"/>
    </source>
</evidence>
<keyword evidence="5" id="KW-0220">Diaminopimelate biosynthesis</keyword>
<dbReference type="Gene3D" id="3.40.50.20">
    <property type="match status" value="1"/>
</dbReference>
<comment type="similarity">
    <text evidence="1">Belongs to the transferase hexapeptide repeat family.</text>
</comment>
<dbReference type="InterPro" id="IPR011004">
    <property type="entry name" value="Trimer_LpxA-like_sf"/>
</dbReference>
<sequence length="201" mass="21713">MIVAGAGGHALELLDILISREMTEDLFFFDNINSIKIFNEKYPILNSEDQVISHFKRDSRFILGTGNPEYRYKLYKFMESLGGVCFPIFGEGSIISKFSIIDQVDILNFCFVGSNTKIGIGTLINTGAQVHHEVEIGNFSEVNPGAVILGKVQIGNFTSIGANATVLPNVKVGNNVIVGAGSVVTNDIPDGVIVKGVPGKY</sequence>
<keyword evidence="4" id="KW-0677">Repeat</keyword>
<dbReference type="RefSeq" id="WP_380805217.1">
    <property type="nucleotide sequence ID" value="NZ_JBHUIV010000025.1"/>
</dbReference>
<dbReference type="Proteomes" id="UP001597414">
    <property type="component" value="Unassembled WGS sequence"/>
</dbReference>
<dbReference type="PANTHER" id="PTHR43300">
    <property type="entry name" value="ACETYLTRANSFERASE"/>
    <property type="match status" value="1"/>
</dbReference>
<dbReference type="PANTHER" id="PTHR43300:SF10">
    <property type="entry name" value="2,3,4,5-TETRAHYDROPYRIDINE-2,6-DICARBOXYLATE N-ACETYLTRANSFERASE"/>
    <property type="match status" value="1"/>
</dbReference>
<dbReference type="Gene3D" id="2.160.10.10">
    <property type="entry name" value="Hexapeptide repeat proteins"/>
    <property type="match status" value="1"/>
</dbReference>
<keyword evidence="2" id="KW-0028">Amino-acid biosynthesis</keyword>
<evidence type="ECO:0000313" key="10">
    <source>
        <dbReference type="Proteomes" id="UP001597414"/>
    </source>
</evidence>
<dbReference type="InterPro" id="IPR050179">
    <property type="entry name" value="Trans_hexapeptide_repeat"/>
</dbReference>